<evidence type="ECO:0000259" key="9">
    <source>
        <dbReference type="Pfam" id="PF14537"/>
    </source>
</evidence>
<sequence length="132" mass="15077">MKYVLLSILTLLVMSVAPELYASDEPDWTSLADEYTLKPHHKALKFECVMCHQGNDPEEYEPLETENCLSCHGSAKKVADRLQFMDKNHTNPHNSFHDGYSLDCYECHSEHEPSTNLCSDCHKTTSWMGKVP</sequence>
<keyword evidence="6" id="KW-0249">Electron transport</keyword>
<evidence type="ECO:0000256" key="4">
    <source>
        <dbReference type="ARBA" id="ARBA00022617"/>
    </source>
</evidence>
<dbReference type="GO" id="GO:0030313">
    <property type="term" value="C:cell envelope"/>
    <property type="evidence" value="ECO:0007669"/>
    <property type="project" value="UniProtKB-SubCell"/>
</dbReference>
<dbReference type="RefSeq" id="WP_107347225.1">
    <property type="nucleotide sequence ID" value="NZ_PYMH01000001.1"/>
</dbReference>
<accession>A0A2T3J3K0</accession>
<dbReference type="InterPro" id="IPR012286">
    <property type="entry name" value="Tetrahaem_cytochrome"/>
</dbReference>
<keyword evidence="4" id="KW-0349">Heme</keyword>
<comment type="caution">
    <text evidence="10">The sequence shown here is derived from an EMBL/GenBank/DDBJ whole genome shotgun (WGS) entry which is preliminary data.</text>
</comment>
<reference evidence="10 11" key="1">
    <citation type="submission" date="2018-03" db="EMBL/GenBank/DDBJ databases">
        <title>Whole genome sequencing of Histamine producing bacteria.</title>
        <authorList>
            <person name="Butler K."/>
        </authorList>
    </citation>
    <scope>NUCLEOTIDE SEQUENCE [LARGE SCALE GENOMIC DNA]</scope>
    <source>
        <strain evidence="10 11">JCM 13586</strain>
    </source>
</reference>
<evidence type="ECO:0000256" key="8">
    <source>
        <dbReference type="SAM" id="SignalP"/>
    </source>
</evidence>
<organism evidence="10 11">
    <name type="scientific">Photobacterium lutimaris</name>
    <dbReference type="NCBI Taxonomy" id="388278"/>
    <lineage>
        <taxon>Bacteria</taxon>
        <taxon>Pseudomonadati</taxon>
        <taxon>Pseudomonadota</taxon>
        <taxon>Gammaproteobacteria</taxon>
        <taxon>Vibrionales</taxon>
        <taxon>Vibrionaceae</taxon>
        <taxon>Photobacterium</taxon>
    </lineage>
</organism>
<evidence type="ECO:0000256" key="7">
    <source>
        <dbReference type="ARBA" id="ARBA00023004"/>
    </source>
</evidence>
<comment type="subcellular location">
    <subcellularLocation>
        <location evidence="2">Cell envelope</location>
    </subcellularLocation>
</comment>
<evidence type="ECO:0000313" key="11">
    <source>
        <dbReference type="Proteomes" id="UP000241222"/>
    </source>
</evidence>
<keyword evidence="8" id="KW-0732">Signal</keyword>
<evidence type="ECO:0000256" key="2">
    <source>
        <dbReference type="ARBA" id="ARBA00004196"/>
    </source>
</evidence>
<dbReference type="SUPFAM" id="SSF48695">
    <property type="entry name" value="Multiheme cytochromes"/>
    <property type="match status" value="1"/>
</dbReference>
<feature type="domain" description="Tetrahaem cytochrome" evidence="9">
    <location>
        <begin position="40"/>
        <end position="123"/>
    </location>
</feature>
<proteinExistence type="predicted"/>
<evidence type="ECO:0000256" key="5">
    <source>
        <dbReference type="ARBA" id="ARBA00022723"/>
    </source>
</evidence>
<dbReference type="AlphaFoldDB" id="A0A2T3J3K0"/>
<dbReference type="Gene3D" id="1.10.1130.10">
    <property type="entry name" value="Flavocytochrome C3, Chain A"/>
    <property type="match status" value="1"/>
</dbReference>
<feature type="chain" id="PRO_5015511355" evidence="8">
    <location>
        <begin position="23"/>
        <end position="132"/>
    </location>
</feature>
<evidence type="ECO:0000313" key="10">
    <source>
        <dbReference type="EMBL" id="PSU35870.1"/>
    </source>
</evidence>
<evidence type="ECO:0000256" key="6">
    <source>
        <dbReference type="ARBA" id="ARBA00022982"/>
    </source>
</evidence>
<dbReference type="GO" id="GO:0046872">
    <property type="term" value="F:metal ion binding"/>
    <property type="evidence" value="ECO:0007669"/>
    <property type="project" value="UniProtKB-KW"/>
</dbReference>
<keyword evidence="5" id="KW-0479">Metal-binding</keyword>
<dbReference type="Proteomes" id="UP000241222">
    <property type="component" value="Unassembled WGS sequence"/>
</dbReference>
<dbReference type="EMBL" id="PYMH01000001">
    <property type="protein sequence ID" value="PSU35870.1"/>
    <property type="molecule type" value="Genomic_DNA"/>
</dbReference>
<dbReference type="OrthoDB" id="5815742at2"/>
<name>A0A2T3J3K0_9GAMM</name>
<keyword evidence="11" id="KW-1185">Reference proteome</keyword>
<keyword evidence="3" id="KW-0813">Transport</keyword>
<evidence type="ECO:0000256" key="3">
    <source>
        <dbReference type="ARBA" id="ARBA00022448"/>
    </source>
</evidence>
<keyword evidence="7" id="KW-0408">Iron</keyword>
<feature type="signal peptide" evidence="8">
    <location>
        <begin position="1"/>
        <end position="22"/>
    </location>
</feature>
<dbReference type="InterPro" id="IPR036280">
    <property type="entry name" value="Multihaem_cyt_sf"/>
</dbReference>
<dbReference type="Pfam" id="PF14537">
    <property type="entry name" value="Cytochrom_c3_2"/>
    <property type="match status" value="1"/>
</dbReference>
<evidence type="ECO:0000256" key="1">
    <source>
        <dbReference type="ARBA" id="ARBA00001926"/>
    </source>
</evidence>
<comment type="cofactor">
    <cofactor evidence="1">
        <name>heme c</name>
        <dbReference type="ChEBI" id="CHEBI:61717"/>
    </cofactor>
</comment>
<protein>
    <submittedName>
        <fullName evidence="10">Cytochrome C</fullName>
    </submittedName>
</protein>
<gene>
    <name evidence="10" type="ORF">C9I99_02285</name>
</gene>